<dbReference type="Proteomes" id="UP000663852">
    <property type="component" value="Unassembled WGS sequence"/>
</dbReference>
<evidence type="ECO:0000259" key="6">
    <source>
        <dbReference type="Pfam" id="PF10683"/>
    </source>
</evidence>
<name>A0A814ERU1_ADIRI</name>
<keyword evidence="5" id="KW-0539">Nucleus</keyword>
<dbReference type="PANTHER" id="PTHR46481:SF10">
    <property type="entry name" value="ZINC FINGER BED DOMAIN-CONTAINING PROTEIN 39"/>
    <property type="match status" value="1"/>
</dbReference>
<proteinExistence type="predicted"/>
<evidence type="ECO:0000313" key="7">
    <source>
        <dbReference type="EMBL" id="CAF0973117.1"/>
    </source>
</evidence>
<dbReference type="Pfam" id="PF10683">
    <property type="entry name" value="DBD_Tnp_Hermes"/>
    <property type="match status" value="1"/>
</dbReference>
<organism evidence="7 9">
    <name type="scientific">Adineta ricciae</name>
    <name type="common">Rotifer</name>
    <dbReference type="NCBI Taxonomy" id="249248"/>
    <lineage>
        <taxon>Eukaryota</taxon>
        <taxon>Metazoa</taxon>
        <taxon>Spiralia</taxon>
        <taxon>Gnathifera</taxon>
        <taxon>Rotifera</taxon>
        <taxon>Eurotatoria</taxon>
        <taxon>Bdelloidea</taxon>
        <taxon>Adinetida</taxon>
        <taxon>Adinetidae</taxon>
        <taxon>Adineta</taxon>
    </lineage>
</organism>
<dbReference type="SUPFAM" id="SSF140996">
    <property type="entry name" value="Hermes dimerisation domain"/>
    <property type="match status" value="1"/>
</dbReference>
<protein>
    <recommendedName>
        <fullName evidence="6">Hermes trasposase DNA-binding domain-containing protein</fullName>
    </recommendedName>
</protein>
<dbReference type="AlphaFoldDB" id="A0A814ERU1"/>
<evidence type="ECO:0000256" key="3">
    <source>
        <dbReference type="ARBA" id="ARBA00022771"/>
    </source>
</evidence>
<dbReference type="PANTHER" id="PTHR46481">
    <property type="entry name" value="ZINC FINGER BED DOMAIN-CONTAINING PROTEIN 4"/>
    <property type="match status" value="1"/>
</dbReference>
<accession>A0A814ERU1</accession>
<evidence type="ECO:0000256" key="5">
    <source>
        <dbReference type="ARBA" id="ARBA00023242"/>
    </source>
</evidence>
<keyword evidence="3" id="KW-0863">Zinc-finger</keyword>
<dbReference type="OrthoDB" id="10036007at2759"/>
<dbReference type="Proteomes" id="UP000663828">
    <property type="component" value="Unassembled WGS sequence"/>
</dbReference>
<dbReference type="InterPro" id="IPR018473">
    <property type="entry name" value="Hermes_transposase_DNA-db"/>
</dbReference>
<dbReference type="EMBL" id="CAJNOJ010000193">
    <property type="protein sequence ID" value="CAF1271752.1"/>
    <property type="molecule type" value="Genomic_DNA"/>
</dbReference>
<dbReference type="GO" id="GO:0005634">
    <property type="term" value="C:nucleus"/>
    <property type="evidence" value="ECO:0007669"/>
    <property type="project" value="UniProtKB-SubCell"/>
</dbReference>
<evidence type="ECO:0000256" key="2">
    <source>
        <dbReference type="ARBA" id="ARBA00022723"/>
    </source>
</evidence>
<keyword evidence="4" id="KW-0862">Zinc</keyword>
<dbReference type="EMBL" id="CAJNOR010000653">
    <property type="protein sequence ID" value="CAF0973117.1"/>
    <property type="molecule type" value="Genomic_DNA"/>
</dbReference>
<comment type="caution">
    <text evidence="7">The sequence shown here is derived from an EMBL/GenBank/DDBJ whole genome shotgun (WGS) entry which is preliminary data.</text>
</comment>
<keyword evidence="2" id="KW-0479">Metal-binding</keyword>
<gene>
    <name evidence="8" type="ORF">EDS130_LOCUS29070</name>
    <name evidence="7" type="ORF">XAT740_LOCUS11775</name>
</gene>
<reference evidence="7" key="1">
    <citation type="submission" date="2021-02" db="EMBL/GenBank/DDBJ databases">
        <authorList>
            <person name="Nowell W R."/>
        </authorList>
    </citation>
    <scope>NUCLEOTIDE SEQUENCE</scope>
</reference>
<evidence type="ECO:0000256" key="1">
    <source>
        <dbReference type="ARBA" id="ARBA00004123"/>
    </source>
</evidence>
<evidence type="ECO:0000313" key="8">
    <source>
        <dbReference type="EMBL" id="CAF1271752.1"/>
    </source>
</evidence>
<dbReference type="InterPro" id="IPR052035">
    <property type="entry name" value="ZnF_BED_domain_contain"/>
</dbReference>
<keyword evidence="9" id="KW-1185">Reference proteome</keyword>
<dbReference type="GO" id="GO:0008270">
    <property type="term" value="F:zinc ion binding"/>
    <property type="evidence" value="ECO:0007669"/>
    <property type="project" value="UniProtKB-KW"/>
</dbReference>
<dbReference type="Gene3D" id="1.10.10.1070">
    <property type="entry name" value="Zinc finger, BED domain-containing"/>
    <property type="match status" value="1"/>
</dbReference>
<feature type="domain" description="Hermes trasposase DNA-binding" evidence="6">
    <location>
        <begin position="154"/>
        <end position="206"/>
    </location>
</feature>
<sequence length="272" mass="31280">MNSTSIDLVAEIHSSSSDEENEISFSSVSRVSSACCTSSLYTNKQIEFFLRTDKQKYRILANENNKKATSWWRSFGFPAVLNEKNGFERIHGYISCTKYYRTSIYGSKSGTKRFIDHANRCSPLSSQSIPNQRNPEESQATLDNIVIKKKAHITTKEQNEIKHLYAKWICEDLRPFTIVENNGFQQLAQTFIRLGSQYGCIDVKEVVRSRQAVARTVDDLAQKHRTILKSELREPLKAQAITIAPDFWTSKYNQQAFLHMMHYSDCREILGN</sequence>
<evidence type="ECO:0000313" key="9">
    <source>
        <dbReference type="Proteomes" id="UP000663828"/>
    </source>
</evidence>
<comment type="subcellular location">
    <subcellularLocation>
        <location evidence="1">Nucleus</location>
    </subcellularLocation>
</comment>
<evidence type="ECO:0000256" key="4">
    <source>
        <dbReference type="ARBA" id="ARBA00022833"/>
    </source>
</evidence>